<keyword evidence="1" id="KW-0812">Transmembrane</keyword>
<comment type="caution">
    <text evidence="2">The sequence shown here is derived from an EMBL/GenBank/DDBJ whole genome shotgun (WGS) entry which is preliminary data.</text>
</comment>
<dbReference type="EMBL" id="JACWUS010000003">
    <property type="protein sequence ID" value="MBD2829657.1"/>
    <property type="molecule type" value="Genomic_DNA"/>
</dbReference>
<evidence type="ECO:0000313" key="2">
    <source>
        <dbReference type="EMBL" id="MBD2829657.1"/>
    </source>
</evidence>
<keyword evidence="1" id="KW-1133">Transmembrane helix</keyword>
<gene>
    <name evidence="2" type="ORF">ID875_19035</name>
</gene>
<proteinExistence type="predicted"/>
<keyword evidence="1" id="KW-0472">Membrane</keyword>
<name>A0A927BMT8_STRGL</name>
<sequence>MLGSLIVAAVGIVCILIGVYAARGQKRMLEQRAGAASATVVKTITRTLWLWVGVVCLIVSIIGAVGALNR</sequence>
<organism evidence="2">
    <name type="scientific">Streptomyces globisporus</name>
    <dbReference type="NCBI Taxonomy" id="1908"/>
    <lineage>
        <taxon>Bacteria</taxon>
        <taxon>Bacillati</taxon>
        <taxon>Actinomycetota</taxon>
        <taxon>Actinomycetes</taxon>
        <taxon>Kitasatosporales</taxon>
        <taxon>Streptomycetaceae</taxon>
        <taxon>Streptomyces</taxon>
    </lineage>
</organism>
<feature type="transmembrane region" description="Helical" evidence="1">
    <location>
        <begin position="48"/>
        <end position="68"/>
    </location>
</feature>
<dbReference type="AlphaFoldDB" id="A0A927BMT8"/>
<evidence type="ECO:0000256" key="1">
    <source>
        <dbReference type="SAM" id="Phobius"/>
    </source>
</evidence>
<reference evidence="2" key="1">
    <citation type="journal article" date="2020" name="PLoS ONE">
        <title>Isolation and characterization of Streptomyces bacteriophages and Streptomyces strains encoding biosynthetic arsenals: Streptomyces strains and phages for antibiotic discovery.</title>
        <authorList>
            <person name="Montano E.T."/>
            <person name="Nideffer J.F."/>
            <person name="Brumage L."/>
            <person name="Erb M."/>
            <person name="Derman A.I."/>
            <person name="Davis J.P."/>
            <person name="Estrada E."/>
            <person name="Fu S."/>
            <person name="Le D."/>
            <person name="Vuppala A."/>
            <person name="Tran C."/>
            <person name="Luterstein E."/>
            <person name="Lakkaraju S."/>
            <person name="Panchagnula S."/>
            <person name="Ren C."/>
            <person name="Doan J."/>
            <person name="Tran S."/>
            <person name="Soriano J."/>
            <person name="Fujita Y."/>
            <person name="Gutala P."/>
            <person name="Fujii Q."/>
            <person name="Lee M."/>
            <person name="Bui A."/>
            <person name="Villarreal C."/>
            <person name="Shing S.R."/>
            <person name="Kim S."/>
            <person name="Freeman D."/>
            <person name="Racha V."/>
            <person name="Ho A."/>
            <person name="Kumar P."/>
            <person name="Falah K."/>
            <person name="Dawson T."/>
            <person name="Enustun E."/>
            <person name="Prichard A."/>
            <person name="Gomez A."/>
            <person name="Khanna K."/>
            <person name="Trigg S."/>
            <person name="Fernandez L."/>
            <person name="Pogliano K."/>
            <person name="Pogliano J."/>
        </authorList>
    </citation>
    <scope>NUCLEOTIDE SEQUENCE</scope>
    <source>
        <strain evidence="2">QF2</strain>
    </source>
</reference>
<accession>A0A927BMT8</accession>
<protein>
    <submittedName>
        <fullName evidence="2">Uncharacterized protein</fullName>
    </submittedName>
</protein>